<sequence>MWSLVRLNEVMGVVLVLGCSVRWTKPPMCKLSLESRTQEIDSNPSESTRLRSFLFQMFSKSFDSTLKGFRVDSYMDRNEFGLKTLQRVDLDEFESTPPLKMSFPKVM</sequence>
<protein>
    <submittedName>
        <fullName evidence="2">Uncharacterized protein</fullName>
    </submittedName>
</protein>
<feature type="chain" id="PRO_5045490815" evidence="1">
    <location>
        <begin position="19"/>
        <end position="107"/>
    </location>
</feature>
<accession>A0ABU6RPA4</accession>
<reference evidence="2 3" key="1">
    <citation type="journal article" date="2023" name="Plants (Basel)">
        <title>Bridging the Gap: Combining Genomics and Transcriptomics Approaches to Understand Stylosanthes scabra, an Orphan Legume from the Brazilian Caatinga.</title>
        <authorList>
            <person name="Ferreira-Neto J.R.C."/>
            <person name="da Silva M.D."/>
            <person name="Binneck E."/>
            <person name="de Melo N.F."/>
            <person name="da Silva R.H."/>
            <person name="de Melo A.L.T.M."/>
            <person name="Pandolfi V."/>
            <person name="Bustamante F.O."/>
            <person name="Brasileiro-Vidal A.C."/>
            <person name="Benko-Iseppon A.M."/>
        </authorList>
    </citation>
    <scope>NUCLEOTIDE SEQUENCE [LARGE SCALE GENOMIC DNA]</scope>
    <source>
        <tissue evidence="2">Leaves</tissue>
    </source>
</reference>
<evidence type="ECO:0000256" key="1">
    <source>
        <dbReference type="SAM" id="SignalP"/>
    </source>
</evidence>
<gene>
    <name evidence="2" type="ORF">PIB30_071660</name>
</gene>
<organism evidence="2 3">
    <name type="scientific">Stylosanthes scabra</name>
    <dbReference type="NCBI Taxonomy" id="79078"/>
    <lineage>
        <taxon>Eukaryota</taxon>
        <taxon>Viridiplantae</taxon>
        <taxon>Streptophyta</taxon>
        <taxon>Embryophyta</taxon>
        <taxon>Tracheophyta</taxon>
        <taxon>Spermatophyta</taxon>
        <taxon>Magnoliopsida</taxon>
        <taxon>eudicotyledons</taxon>
        <taxon>Gunneridae</taxon>
        <taxon>Pentapetalae</taxon>
        <taxon>rosids</taxon>
        <taxon>fabids</taxon>
        <taxon>Fabales</taxon>
        <taxon>Fabaceae</taxon>
        <taxon>Papilionoideae</taxon>
        <taxon>50 kb inversion clade</taxon>
        <taxon>dalbergioids sensu lato</taxon>
        <taxon>Dalbergieae</taxon>
        <taxon>Pterocarpus clade</taxon>
        <taxon>Stylosanthes</taxon>
    </lineage>
</organism>
<keyword evidence="3" id="KW-1185">Reference proteome</keyword>
<name>A0ABU6RPA4_9FABA</name>
<dbReference type="EMBL" id="JASCZI010031040">
    <property type="protein sequence ID" value="MED6125750.1"/>
    <property type="molecule type" value="Genomic_DNA"/>
</dbReference>
<evidence type="ECO:0000313" key="3">
    <source>
        <dbReference type="Proteomes" id="UP001341840"/>
    </source>
</evidence>
<comment type="caution">
    <text evidence="2">The sequence shown here is derived from an EMBL/GenBank/DDBJ whole genome shotgun (WGS) entry which is preliminary data.</text>
</comment>
<keyword evidence="1" id="KW-0732">Signal</keyword>
<proteinExistence type="predicted"/>
<evidence type="ECO:0000313" key="2">
    <source>
        <dbReference type="EMBL" id="MED6125750.1"/>
    </source>
</evidence>
<feature type="signal peptide" evidence="1">
    <location>
        <begin position="1"/>
        <end position="18"/>
    </location>
</feature>
<dbReference type="Proteomes" id="UP001341840">
    <property type="component" value="Unassembled WGS sequence"/>
</dbReference>